<dbReference type="EMBL" id="JH687420">
    <property type="protein sequence ID" value="EIM79055.1"/>
    <property type="molecule type" value="Genomic_DNA"/>
</dbReference>
<dbReference type="eggNOG" id="ENOG502R31J">
    <property type="taxonomic scope" value="Eukaryota"/>
</dbReference>
<dbReference type="GeneID" id="18796005"/>
<organism evidence="2 3">
    <name type="scientific">Stereum hirsutum (strain FP-91666)</name>
    <name type="common">White-rot fungus</name>
    <dbReference type="NCBI Taxonomy" id="721885"/>
    <lineage>
        <taxon>Eukaryota</taxon>
        <taxon>Fungi</taxon>
        <taxon>Dikarya</taxon>
        <taxon>Basidiomycota</taxon>
        <taxon>Agaricomycotina</taxon>
        <taxon>Agaricomycetes</taxon>
        <taxon>Russulales</taxon>
        <taxon>Stereaceae</taxon>
        <taxon>Stereum</taxon>
    </lineage>
</organism>
<feature type="compositionally biased region" description="Pro residues" evidence="1">
    <location>
        <begin position="50"/>
        <end position="71"/>
    </location>
</feature>
<evidence type="ECO:0000313" key="3">
    <source>
        <dbReference type="Proteomes" id="UP000053927"/>
    </source>
</evidence>
<dbReference type="RefSeq" id="XP_007311848.1">
    <property type="nucleotide sequence ID" value="XM_007311786.1"/>
</dbReference>
<dbReference type="Proteomes" id="UP000053927">
    <property type="component" value="Unassembled WGS sequence"/>
</dbReference>
<accession>R7RWB0</accession>
<evidence type="ECO:0000256" key="1">
    <source>
        <dbReference type="SAM" id="MobiDB-lite"/>
    </source>
</evidence>
<feature type="region of interest" description="Disordered" evidence="1">
    <location>
        <begin position="426"/>
        <end position="508"/>
    </location>
</feature>
<name>R7RWB0_STEHR</name>
<keyword evidence="3" id="KW-1185">Reference proteome</keyword>
<dbReference type="OrthoDB" id="3237716at2759"/>
<dbReference type="AlphaFoldDB" id="R7RWB0"/>
<proteinExistence type="predicted"/>
<feature type="region of interest" description="Disordered" evidence="1">
    <location>
        <begin position="303"/>
        <end position="324"/>
    </location>
</feature>
<feature type="region of interest" description="Disordered" evidence="1">
    <location>
        <begin position="171"/>
        <end position="190"/>
    </location>
</feature>
<evidence type="ECO:0000313" key="2">
    <source>
        <dbReference type="EMBL" id="EIM79055.1"/>
    </source>
</evidence>
<sequence>MTGWMNAAVGIGQYGQHMTEAERQVELARLWRNAGPAQLERAGEPAQAPAVPPPPPPPPNQPALAHPPPNQPALAHAPNALAHHDHPLQHPAAPLHHPYVYGAQHYGAVPAMPYFGHQQAPYGYPHYYYQQAQPAPQAQAYYPHQNPIPAYGQPVPPVNRIQHRPPTAALPAPVVPSQQGPTRFLPRPGTATPNIHLGEGVYMVRAWIANPVAQTSLQFATNESWSTFSERCRTKLDDPNAVLGFRLTLDPKRKAPFALTDEEEFREAMSRLAKMCSASSSVEKEIFIENTLYVQRKDAEPLTANAKGKKRSRNDDIPPSMPEDLDDIDKANWASLENALRCEQHTRSCVIDKKGGPDIHIPISYNFKEIWIKYIRNGRATVISPPHCLFLEIEKLKRRMRAEKASITGITPRIVSEVHLNINSNGMFSVPQPHQGRTSSPLPSSSQNESSGYYSFPGSLPSTPVPKRPRSSLMPSPHHRRLSSHTSITSHSPPLPAPQFTSGSTPHYPTVHDALVQLHECNPGAGYLDMESALLSIGLEYVDQLSKADVGFLEGCTGLRTEELEMACIFAMTEVERVDEEEVIVNAHQQKADWSEQIFEETENYRNGSEGSIAAGDGGSWENFDFGGTENHEHFSSGDELLEK</sequence>
<feature type="region of interest" description="Disordered" evidence="1">
    <location>
        <begin position="38"/>
        <end position="76"/>
    </location>
</feature>
<feature type="compositionally biased region" description="Low complexity" evidence="1">
    <location>
        <begin position="439"/>
        <end position="455"/>
    </location>
</feature>
<reference evidence="3" key="1">
    <citation type="journal article" date="2012" name="Science">
        <title>The Paleozoic origin of enzymatic lignin decomposition reconstructed from 31 fungal genomes.</title>
        <authorList>
            <person name="Floudas D."/>
            <person name="Binder M."/>
            <person name="Riley R."/>
            <person name="Barry K."/>
            <person name="Blanchette R.A."/>
            <person name="Henrissat B."/>
            <person name="Martinez A.T."/>
            <person name="Otillar R."/>
            <person name="Spatafora J.W."/>
            <person name="Yadav J.S."/>
            <person name="Aerts A."/>
            <person name="Benoit I."/>
            <person name="Boyd A."/>
            <person name="Carlson A."/>
            <person name="Copeland A."/>
            <person name="Coutinho P.M."/>
            <person name="de Vries R.P."/>
            <person name="Ferreira P."/>
            <person name="Findley K."/>
            <person name="Foster B."/>
            <person name="Gaskell J."/>
            <person name="Glotzer D."/>
            <person name="Gorecki P."/>
            <person name="Heitman J."/>
            <person name="Hesse C."/>
            <person name="Hori C."/>
            <person name="Igarashi K."/>
            <person name="Jurgens J.A."/>
            <person name="Kallen N."/>
            <person name="Kersten P."/>
            <person name="Kohler A."/>
            <person name="Kuees U."/>
            <person name="Kumar T.K.A."/>
            <person name="Kuo A."/>
            <person name="LaButti K."/>
            <person name="Larrondo L.F."/>
            <person name="Lindquist E."/>
            <person name="Ling A."/>
            <person name="Lombard V."/>
            <person name="Lucas S."/>
            <person name="Lundell T."/>
            <person name="Martin R."/>
            <person name="McLaughlin D.J."/>
            <person name="Morgenstern I."/>
            <person name="Morin E."/>
            <person name="Murat C."/>
            <person name="Nagy L.G."/>
            <person name="Nolan M."/>
            <person name="Ohm R.A."/>
            <person name="Patyshakuliyeva A."/>
            <person name="Rokas A."/>
            <person name="Ruiz-Duenas F.J."/>
            <person name="Sabat G."/>
            <person name="Salamov A."/>
            <person name="Samejima M."/>
            <person name="Schmutz J."/>
            <person name="Slot J.C."/>
            <person name="St John F."/>
            <person name="Stenlid J."/>
            <person name="Sun H."/>
            <person name="Sun S."/>
            <person name="Syed K."/>
            <person name="Tsang A."/>
            <person name="Wiebenga A."/>
            <person name="Young D."/>
            <person name="Pisabarro A."/>
            <person name="Eastwood D.C."/>
            <person name="Martin F."/>
            <person name="Cullen D."/>
            <person name="Grigoriev I.V."/>
            <person name="Hibbett D.S."/>
        </authorList>
    </citation>
    <scope>NUCLEOTIDE SEQUENCE [LARGE SCALE GENOMIC DNA]</scope>
    <source>
        <strain evidence="3">FP-91666</strain>
    </source>
</reference>
<protein>
    <submittedName>
        <fullName evidence="2">Uncharacterized protein</fullName>
    </submittedName>
</protein>
<gene>
    <name evidence="2" type="ORF">STEHIDRAFT_116823</name>
</gene>
<dbReference type="KEGG" id="shs:STEHIDRAFT_116823"/>
<feature type="compositionally biased region" description="Basic and acidic residues" evidence="1">
    <location>
        <begin position="630"/>
        <end position="644"/>
    </location>
</feature>
<feature type="region of interest" description="Disordered" evidence="1">
    <location>
        <begin position="606"/>
        <end position="644"/>
    </location>
</feature>
<dbReference type="OMA" id="LNAQHAP"/>